<comment type="caution">
    <text evidence="6">The sequence shown here is derived from an EMBL/GenBank/DDBJ whole genome shotgun (WGS) entry which is preliminary data.</text>
</comment>
<keyword evidence="7" id="KW-1185">Reference proteome</keyword>
<sequence length="389" mass="43758">MIRDPSILIVYSTFGDGHLQVANALKQRFASLGYHRVHMVDLFAESHPFLNAISRFAYLKSTVYYPRMYGLSYHWMNKSKPDAAMYGWLHGLGKRKMLELADRLKPDAVIHTFPFLAVSQLNQEAKLNVPTFTVLTDYVPHNRWMHPGTDRYFVATDEVKAMMMQEGVNGSRISVSGIPIRESFRKPLNKCEIEQKYGLESGKNYVLLVAGAYGVLSNLRQLLHTVLKQSNADVLLVCGKNRKLQDRLIHDYRQEGRVRVFGYVNDMEELMSASSCLITKAGGITLTEASALALPVIVYRPLPGQEEGNATSLAKSGALLIARTTDELADHLHRLEEDAYRTRMGNAIRRLCGLDAGASVVTEVLQFVEQFKNVRQRASSAEERQVVHG</sequence>
<evidence type="ECO:0000313" key="7">
    <source>
        <dbReference type="Proteomes" id="UP001596108"/>
    </source>
</evidence>
<keyword evidence="2 6" id="KW-0328">Glycosyltransferase</keyword>
<evidence type="ECO:0000259" key="4">
    <source>
        <dbReference type="Pfam" id="PF00534"/>
    </source>
</evidence>
<dbReference type="PANTHER" id="PTHR43025:SF3">
    <property type="entry name" value="MONOGALACTOSYLDIACYLGLYCEROL SYNTHASE 1, CHLOROPLASTIC"/>
    <property type="match status" value="1"/>
</dbReference>
<dbReference type="PANTHER" id="PTHR43025">
    <property type="entry name" value="MONOGALACTOSYLDIACYLGLYCEROL SYNTHASE"/>
    <property type="match status" value="1"/>
</dbReference>
<dbReference type="RefSeq" id="WP_378112191.1">
    <property type="nucleotide sequence ID" value="NZ_JBHSNC010000038.1"/>
</dbReference>
<feature type="domain" description="Glycosyl transferase family 1" evidence="4">
    <location>
        <begin position="193"/>
        <end position="349"/>
    </location>
</feature>
<dbReference type="Pfam" id="PF06925">
    <property type="entry name" value="MGDG_synth"/>
    <property type="match status" value="1"/>
</dbReference>
<dbReference type="GO" id="GO:0016757">
    <property type="term" value="F:glycosyltransferase activity"/>
    <property type="evidence" value="ECO:0007669"/>
    <property type="project" value="UniProtKB-KW"/>
</dbReference>
<dbReference type="EMBL" id="JBHSNC010000038">
    <property type="protein sequence ID" value="MFC5530251.1"/>
    <property type="molecule type" value="Genomic_DNA"/>
</dbReference>
<evidence type="ECO:0000256" key="3">
    <source>
        <dbReference type="ARBA" id="ARBA00022679"/>
    </source>
</evidence>
<dbReference type="EC" id="2.4.-.-" evidence="6"/>
<evidence type="ECO:0000256" key="1">
    <source>
        <dbReference type="ARBA" id="ARBA00006962"/>
    </source>
</evidence>
<name>A0ABW0QZ34_9BACL</name>
<dbReference type="Pfam" id="PF00534">
    <property type="entry name" value="Glycos_transf_1"/>
    <property type="match status" value="1"/>
</dbReference>
<proteinExistence type="inferred from homology"/>
<protein>
    <submittedName>
        <fullName evidence="6">Glycosyltransferase</fullName>
        <ecNumber evidence="6">2.4.-.-</ecNumber>
    </submittedName>
</protein>
<dbReference type="Proteomes" id="UP001596108">
    <property type="component" value="Unassembled WGS sequence"/>
</dbReference>
<reference evidence="7" key="1">
    <citation type="journal article" date="2019" name="Int. J. Syst. Evol. Microbiol.">
        <title>The Global Catalogue of Microorganisms (GCM) 10K type strain sequencing project: providing services to taxonomists for standard genome sequencing and annotation.</title>
        <authorList>
            <consortium name="The Broad Institute Genomics Platform"/>
            <consortium name="The Broad Institute Genome Sequencing Center for Infectious Disease"/>
            <person name="Wu L."/>
            <person name="Ma J."/>
        </authorList>
    </citation>
    <scope>NUCLEOTIDE SEQUENCE [LARGE SCALE GENOMIC DNA]</scope>
    <source>
        <strain evidence="7">CGMCC 1.18578</strain>
    </source>
</reference>
<dbReference type="Gene3D" id="3.40.50.2000">
    <property type="entry name" value="Glycogen Phosphorylase B"/>
    <property type="match status" value="1"/>
</dbReference>
<dbReference type="InterPro" id="IPR050519">
    <property type="entry name" value="Glycosyltransf_28_UgtP"/>
</dbReference>
<organism evidence="6 7">
    <name type="scientific">Cohnella yongneupensis</name>
    <dbReference type="NCBI Taxonomy" id="425006"/>
    <lineage>
        <taxon>Bacteria</taxon>
        <taxon>Bacillati</taxon>
        <taxon>Bacillota</taxon>
        <taxon>Bacilli</taxon>
        <taxon>Bacillales</taxon>
        <taxon>Paenibacillaceae</taxon>
        <taxon>Cohnella</taxon>
    </lineage>
</organism>
<feature type="domain" description="Diacylglycerol glucosyltransferase N-terminal" evidence="5">
    <location>
        <begin position="18"/>
        <end position="180"/>
    </location>
</feature>
<dbReference type="SUPFAM" id="SSF53756">
    <property type="entry name" value="UDP-Glycosyltransferase/glycogen phosphorylase"/>
    <property type="match status" value="1"/>
</dbReference>
<accession>A0ABW0QZ34</accession>
<evidence type="ECO:0000259" key="5">
    <source>
        <dbReference type="Pfam" id="PF06925"/>
    </source>
</evidence>
<gene>
    <name evidence="6" type="ORF">ACFPQ4_12510</name>
</gene>
<evidence type="ECO:0000256" key="2">
    <source>
        <dbReference type="ARBA" id="ARBA00022676"/>
    </source>
</evidence>
<dbReference type="InterPro" id="IPR001296">
    <property type="entry name" value="Glyco_trans_1"/>
</dbReference>
<comment type="similarity">
    <text evidence="1">Belongs to the glycosyltransferase 28 family.</text>
</comment>
<evidence type="ECO:0000313" key="6">
    <source>
        <dbReference type="EMBL" id="MFC5530251.1"/>
    </source>
</evidence>
<keyword evidence="3 6" id="KW-0808">Transferase</keyword>
<dbReference type="InterPro" id="IPR009695">
    <property type="entry name" value="Diacylglyc_glucosyltr_N"/>
</dbReference>